<evidence type="ECO:0000256" key="2">
    <source>
        <dbReference type="SAM" id="SignalP"/>
    </source>
</evidence>
<comment type="caution">
    <text evidence="3">The sequence shown here is derived from an EMBL/GenBank/DDBJ whole genome shotgun (WGS) entry which is preliminary data.</text>
</comment>
<keyword evidence="1" id="KW-0812">Transmembrane</keyword>
<keyword evidence="4" id="KW-1185">Reference proteome</keyword>
<dbReference type="InterPro" id="IPR016024">
    <property type="entry name" value="ARM-type_fold"/>
</dbReference>
<accession>A0ABW5GDT9</accession>
<dbReference type="RefSeq" id="WP_345395645.1">
    <property type="nucleotide sequence ID" value="NZ_BAABHG010000007.1"/>
</dbReference>
<reference evidence="4" key="1">
    <citation type="journal article" date="2019" name="Int. J. Syst. Evol. Microbiol.">
        <title>The Global Catalogue of Microorganisms (GCM) 10K type strain sequencing project: providing services to taxonomists for standard genome sequencing and annotation.</title>
        <authorList>
            <consortium name="The Broad Institute Genomics Platform"/>
            <consortium name="The Broad Institute Genome Sequencing Center for Infectious Disease"/>
            <person name="Wu L."/>
            <person name="Ma J."/>
        </authorList>
    </citation>
    <scope>NUCLEOTIDE SEQUENCE [LARGE SCALE GENOMIC DNA]</scope>
    <source>
        <strain evidence="4">CGMCC 4.7643</strain>
    </source>
</reference>
<gene>
    <name evidence="3" type="ORF">ACFSYJ_05580</name>
</gene>
<dbReference type="Proteomes" id="UP001597419">
    <property type="component" value="Unassembled WGS sequence"/>
</dbReference>
<dbReference type="EMBL" id="JBHUKU010000003">
    <property type="protein sequence ID" value="MFD2458055.1"/>
    <property type="molecule type" value="Genomic_DNA"/>
</dbReference>
<name>A0ABW5GDT9_9PSEU</name>
<feature type="chain" id="PRO_5046951982" evidence="2">
    <location>
        <begin position="21"/>
        <end position="279"/>
    </location>
</feature>
<evidence type="ECO:0000256" key="1">
    <source>
        <dbReference type="SAM" id="Phobius"/>
    </source>
</evidence>
<keyword evidence="1" id="KW-0472">Membrane</keyword>
<protein>
    <submittedName>
        <fullName evidence="3">Pentapeptide repeat-containing protein</fullName>
    </submittedName>
</protein>
<dbReference type="SUPFAM" id="SSF48371">
    <property type="entry name" value="ARM repeat"/>
    <property type="match status" value="1"/>
</dbReference>
<sequence>MNRLKSPLLWAFLLTAAAFAGVLAWLLADPATSRGDALKTAGLAGGAIAVLYGLWLNDRRRRVEEARHAVESSRVSDERFAKAVELLGHEADQVRVGAMHALAGLARARPEDYAQTVIDVLCAYLRRPFKHPNFGDELETAELAAADQERQVRRTAQQLIRNLLPHVAAPDAPAYALDLTGARLDRFNLARKRVAWLGAQRTEIINGAAFADTSFRDMVFFTGAKFHGKVEFDRTKFGSSLGFRDFTAYDQVSFKDVEFAQPPDFTDATFPPGTVLPGK</sequence>
<proteinExistence type="predicted"/>
<keyword evidence="1" id="KW-1133">Transmembrane helix</keyword>
<evidence type="ECO:0000313" key="4">
    <source>
        <dbReference type="Proteomes" id="UP001597419"/>
    </source>
</evidence>
<keyword evidence="2" id="KW-0732">Signal</keyword>
<feature type="signal peptide" evidence="2">
    <location>
        <begin position="1"/>
        <end position="20"/>
    </location>
</feature>
<organism evidence="3 4">
    <name type="scientific">Amycolatopsis samaneae</name>
    <dbReference type="NCBI Taxonomy" id="664691"/>
    <lineage>
        <taxon>Bacteria</taxon>
        <taxon>Bacillati</taxon>
        <taxon>Actinomycetota</taxon>
        <taxon>Actinomycetes</taxon>
        <taxon>Pseudonocardiales</taxon>
        <taxon>Pseudonocardiaceae</taxon>
        <taxon>Amycolatopsis</taxon>
    </lineage>
</organism>
<feature type="transmembrane region" description="Helical" evidence="1">
    <location>
        <begin position="40"/>
        <end position="57"/>
    </location>
</feature>
<evidence type="ECO:0000313" key="3">
    <source>
        <dbReference type="EMBL" id="MFD2458055.1"/>
    </source>
</evidence>